<feature type="compositionally biased region" description="Polar residues" evidence="1">
    <location>
        <begin position="40"/>
        <end position="58"/>
    </location>
</feature>
<feature type="compositionally biased region" description="Low complexity" evidence="1">
    <location>
        <begin position="1"/>
        <end position="14"/>
    </location>
</feature>
<keyword evidence="3" id="KW-1185">Reference proteome</keyword>
<evidence type="ECO:0000256" key="1">
    <source>
        <dbReference type="SAM" id="MobiDB-lite"/>
    </source>
</evidence>
<dbReference type="HOGENOM" id="CLU_599870_0_0_1"/>
<feature type="compositionally biased region" description="Polar residues" evidence="1">
    <location>
        <begin position="153"/>
        <end position="162"/>
    </location>
</feature>
<dbReference type="OrthoDB" id="5418067at2759"/>
<feature type="compositionally biased region" description="Polar residues" evidence="1">
    <location>
        <begin position="282"/>
        <end position="291"/>
    </location>
</feature>
<feature type="region of interest" description="Disordered" evidence="1">
    <location>
        <begin position="342"/>
        <end position="395"/>
    </location>
</feature>
<feature type="region of interest" description="Disordered" evidence="1">
    <location>
        <begin position="511"/>
        <end position="546"/>
    </location>
</feature>
<dbReference type="Proteomes" id="UP000024837">
    <property type="component" value="Unassembled WGS sequence"/>
</dbReference>
<name>W7I7Q1_9PEZI</name>
<dbReference type="AlphaFoldDB" id="W7I7Q1"/>
<evidence type="ECO:0000313" key="3">
    <source>
        <dbReference type="Proteomes" id="UP000024837"/>
    </source>
</evidence>
<feature type="region of interest" description="Disordered" evidence="1">
    <location>
        <begin position="269"/>
        <end position="322"/>
    </location>
</feature>
<feature type="region of interest" description="Disordered" evidence="1">
    <location>
        <begin position="1"/>
        <end position="61"/>
    </location>
</feature>
<protein>
    <submittedName>
        <fullName evidence="2">Uncharacterized protein</fullName>
    </submittedName>
</protein>
<feature type="region of interest" description="Disordered" evidence="1">
    <location>
        <begin position="87"/>
        <end position="117"/>
    </location>
</feature>
<feature type="region of interest" description="Disordered" evidence="1">
    <location>
        <begin position="148"/>
        <end position="176"/>
    </location>
</feature>
<accession>W7I7Q1</accession>
<sequence>MAETKASTAAAAAALRGKSSSNFGPMESPIRKLSLFPATPNRSVPSSRASSIRFNSPTRAHELRSIREDDDVSTSTIPVSLRRPSSLYRRRSSATPKRPTVGLARSASVNHGRRGSQSYLRRTQSMYAPGATAYSERPFRIEEKPAFLPASSRPGSTPSSPMLRTLRDPDSLGTKRVTGYGRRFPLSLRVNIFDKARTLGRRVSRTLRFSRSPVGKVPVQQVHADLKHYGFTAYPNSLGYSDAGGSRYADTVVHHRVWDSQSYVTTLDNQGPDEFARPPGQDGQSFASASPSRLVVAEPVSAGGKEPEQRRGFTPFRQPADLDGVDSRRVYSALMKSLTKRFSNEGPASEAILEEEEEEESRVRQDSNENPRPSRVSMEKGAENRKPLSEIPPRFANNSLVVEEGEVSEPSTPVANGGVKHMRSDDALFSQIAHPHHVWQEEGDDSTATDGAVAALKELRISPHAAENAADGASESMDHYPKIVLMDHEASGATTGDASILGGATRAQFRTASGKLQENKLKGGSENESESESGGMNVGTLDPVFL</sequence>
<gene>
    <name evidence="2" type="ORF">DRE_02706</name>
</gene>
<reference evidence="2 3" key="1">
    <citation type="submission" date="2013-05" db="EMBL/GenBank/DDBJ databases">
        <title>Drechslerella stenobrocha genome reveals carnivorous origination and mechanical trapping mechanism of predatory fungi.</title>
        <authorList>
            <person name="Liu X."/>
            <person name="Zhang W."/>
            <person name="Liu K."/>
        </authorList>
    </citation>
    <scope>NUCLEOTIDE SEQUENCE [LARGE SCALE GENOMIC DNA]</scope>
    <source>
        <strain evidence="2 3">248</strain>
    </source>
</reference>
<organism evidence="2 3">
    <name type="scientific">Drechslerella stenobrocha 248</name>
    <dbReference type="NCBI Taxonomy" id="1043628"/>
    <lineage>
        <taxon>Eukaryota</taxon>
        <taxon>Fungi</taxon>
        <taxon>Dikarya</taxon>
        <taxon>Ascomycota</taxon>
        <taxon>Pezizomycotina</taxon>
        <taxon>Orbiliomycetes</taxon>
        <taxon>Orbiliales</taxon>
        <taxon>Orbiliaceae</taxon>
        <taxon>Drechslerella</taxon>
    </lineage>
</organism>
<proteinExistence type="predicted"/>
<evidence type="ECO:0000313" key="2">
    <source>
        <dbReference type="EMBL" id="EWC48127.1"/>
    </source>
</evidence>
<feature type="compositionally biased region" description="Basic and acidic residues" evidence="1">
    <location>
        <begin position="377"/>
        <end position="388"/>
    </location>
</feature>
<dbReference type="EMBL" id="KI966406">
    <property type="protein sequence ID" value="EWC48127.1"/>
    <property type="molecule type" value="Genomic_DNA"/>
</dbReference>